<proteinExistence type="predicted"/>
<dbReference type="AlphaFoldDB" id="A0A9P7UPT7"/>
<evidence type="ECO:0000256" key="1">
    <source>
        <dbReference type="SAM" id="MobiDB-lite"/>
    </source>
</evidence>
<dbReference type="Proteomes" id="UP001049176">
    <property type="component" value="Chromosome 7"/>
</dbReference>
<dbReference type="RefSeq" id="XP_043006502.1">
    <property type="nucleotide sequence ID" value="XM_043156709.1"/>
</dbReference>
<feature type="compositionally biased region" description="Polar residues" evidence="1">
    <location>
        <begin position="219"/>
        <end position="246"/>
    </location>
</feature>
<evidence type="ECO:0000313" key="2">
    <source>
        <dbReference type="EMBL" id="KAG7090032.1"/>
    </source>
</evidence>
<name>A0A9P7UPT7_9AGAR</name>
<dbReference type="EMBL" id="CM032187">
    <property type="protein sequence ID" value="KAG7090032.1"/>
    <property type="molecule type" value="Genomic_DNA"/>
</dbReference>
<dbReference type="OrthoDB" id="192148at2759"/>
<gene>
    <name evidence="2" type="ORF">E1B28_011652</name>
</gene>
<protein>
    <submittedName>
        <fullName evidence="2">Uncharacterized protein</fullName>
    </submittedName>
</protein>
<dbReference type="GeneID" id="66080727"/>
<feature type="region of interest" description="Disordered" evidence="1">
    <location>
        <begin position="208"/>
        <end position="246"/>
    </location>
</feature>
<reference evidence="2" key="1">
    <citation type="journal article" date="2021" name="Genome Biol. Evol.">
        <title>The assembled and annotated genome of the fairy-ring fungus Marasmius oreades.</title>
        <authorList>
            <person name="Hiltunen M."/>
            <person name="Ament-Velasquez S.L."/>
            <person name="Johannesson H."/>
        </authorList>
    </citation>
    <scope>NUCLEOTIDE SEQUENCE</scope>
    <source>
        <strain evidence="2">03SP1</strain>
    </source>
</reference>
<dbReference type="GO" id="GO:0007166">
    <property type="term" value="P:cell surface receptor signaling pathway"/>
    <property type="evidence" value="ECO:0007669"/>
    <property type="project" value="InterPro"/>
</dbReference>
<dbReference type="InterPro" id="IPR059179">
    <property type="entry name" value="MLKL-like_MCAfunc"/>
</dbReference>
<dbReference type="InterPro" id="IPR036537">
    <property type="entry name" value="Adaptor_Cbl_N_dom_sf"/>
</dbReference>
<comment type="caution">
    <text evidence="2">The sequence shown here is derived from an EMBL/GenBank/DDBJ whole genome shotgun (WGS) entry which is preliminary data.</text>
</comment>
<sequence length="319" mass="35662">MSIEKEPVNAGEWTAEDTDLRATSYDGRPKVEKKSLLSKNRASTATDVSVTVLKSLREIAQASGMIPYVGLAAALALEIVTAAQAAKDNKDSFKQLVYDTCSLVANISAVCKQLMQSEGQKLSPMLNEHLKMLKDTLAEIKVFAEKRAEKMYWRRFLSARSDTDRIREFRERLRQALDVFGVQSHITVRESVVRMASRQQTFHDDLKEHFIPRQESPEPYSSETPKSRNPFTSVAPSTNNHTASSAPSFDDAFKDMDMLSFATIRGSVTVNNISGNSHITVNSQPKFRSKNVGNVFHTTTVNSNNTFLVNGGGRRQQFY</sequence>
<dbReference type="Gene3D" id="1.20.930.20">
    <property type="entry name" value="Adaptor protein Cbl, N-terminal domain"/>
    <property type="match status" value="1"/>
</dbReference>
<dbReference type="KEGG" id="more:E1B28_011652"/>
<dbReference type="CDD" id="cd21037">
    <property type="entry name" value="MLKL_NTD"/>
    <property type="match status" value="1"/>
</dbReference>
<evidence type="ECO:0000313" key="3">
    <source>
        <dbReference type="Proteomes" id="UP001049176"/>
    </source>
</evidence>
<keyword evidence="3" id="KW-1185">Reference proteome</keyword>
<organism evidence="2 3">
    <name type="scientific">Marasmius oreades</name>
    <name type="common">fairy-ring Marasmius</name>
    <dbReference type="NCBI Taxonomy" id="181124"/>
    <lineage>
        <taxon>Eukaryota</taxon>
        <taxon>Fungi</taxon>
        <taxon>Dikarya</taxon>
        <taxon>Basidiomycota</taxon>
        <taxon>Agaricomycotina</taxon>
        <taxon>Agaricomycetes</taxon>
        <taxon>Agaricomycetidae</taxon>
        <taxon>Agaricales</taxon>
        <taxon>Marasmiineae</taxon>
        <taxon>Marasmiaceae</taxon>
        <taxon>Marasmius</taxon>
    </lineage>
</organism>
<accession>A0A9P7UPT7</accession>